<organism evidence="1 2">
    <name type="scientific">Mariniflexile ostreae</name>
    <dbReference type="NCBI Taxonomy" id="1520892"/>
    <lineage>
        <taxon>Bacteria</taxon>
        <taxon>Pseudomonadati</taxon>
        <taxon>Bacteroidota</taxon>
        <taxon>Flavobacteriia</taxon>
        <taxon>Flavobacteriales</taxon>
        <taxon>Flavobacteriaceae</taxon>
        <taxon>Mariniflexile</taxon>
    </lineage>
</organism>
<dbReference type="InterPro" id="IPR046484">
    <property type="entry name" value="DUF6577"/>
</dbReference>
<proteinExistence type="predicted"/>
<gene>
    <name evidence="1" type="ORF">ACFFU9_10660</name>
</gene>
<evidence type="ECO:0000313" key="2">
    <source>
        <dbReference type="Proteomes" id="UP001589585"/>
    </source>
</evidence>
<evidence type="ECO:0000313" key="1">
    <source>
        <dbReference type="EMBL" id="MFB9057202.1"/>
    </source>
</evidence>
<dbReference type="Pfam" id="PF20217">
    <property type="entry name" value="DUF6577"/>
    <property type="match status" value="1"/>
</dbReference>
<sequence length="249" mass="29461">MTSTKTFHIDKLKETFSEKENVKVSDIISFYRQFDDNIKRATVDWRIYDLVNKGILHRVSRGLYSLTESEGKAYIPEINKSLKYLSGKIHNQFPFIDTCIWSTKWLNEFMLHQPFRFYTMLEVENEVMESVFYALKEQGKEVFLDPSEEILNNYVVNSSEPIIITRLTTEAPTQKINKVVTQTIEKLLVDIYCDPVIFAAQQGAELKRIYQTVFDKYKVDTTKMFRYASRRNKRDEITDFINNQVKIRQ</sequence>
<dbReference type="RefSeq" id="WP_379861426.1">
    <property type="nucleotide sequence ID" value="NZ_JBHMFC010000057.1"/>
</dbReference>
<dbReference type="EMBL" id="JBHMFC010000057">
    <property type="protein sequence ID" value="MFB9057202.1"/>
    <property type="molecule type" value="Genomic_DNA"/>
</dbReference>
<accession>A0ABV5FCN6</accession>
<protein>
    <submittedName>
        <fullName evidence="1">DUF6577 family protein</fullName>
    </submittedName>
</protein>
<keyword evidence="2" id="KW-1185">Reference proteome</keyword>
<reference evidence="1 2" key="1">
    <citation type="submission" date="2024-09" db="EMBL/GenBank/DDBJ databases">
        <authorList>
            <person name="Sun Q."/>
            <person name="Mori K."/>
        </authorList>
    </citation>
    <scope>NUCLEOTIDE SEQUENCE [LARGE SCALE GENOMIC DNA]</scope>
    <source>
        <strain evidence="1 2">CECT 8622</strain>
    </source>
</reference>
<name>A0ABV5FCN6_9FLAO</name>
<dbReference type="Proteomes" id="UP001589585">
    <property type="component" value="Unassembled WGS sequence"/>
</dbReference>
<comment type="caution">
    <text evidence="1">The sequence shown here is derived from an EMBL/GenBank/DDBJ whole genome shotgun (WGS) entry which is preliminary data.</text>
</comment>